<evidence type="ECO:0000256" key="1">
    <source>
        <dbReference type="SAM" id="Phobius"/>
    </source>
</evidence>
<keyword evidence="1" id="KW-0812">Transmembrane</keyword>
<keyword evidence="3" id="KW-1185">Reference proteome</keyword>
<dbReference type="RefSeq" id="WP_155266297.1">
    <property type="nucleotide sequence ID" value="NZ_JFZV01000014.1"/>
</dbReference>
<accession>A0A836Z2T5</accession>
<keyword evidence="1" id="KW-0472">Membrane</keyword>
<comment type="caution">
    <text evidence="2">The sequence shown here is derived from an EMBL/GenBank/DDBJ whole genome shotgun (WGS) entry which is preliminary data.</text>
</comment>
<name>A0A836Z2T5_9NEIS</name>
<evidence type="ECO:0000313" key="3">
    <source>
        <dbReference type="Proteomes" id="UP000027170"/>
    </source>
</evidence>
<reference evidence="2 3" key="1">
    <citation type="submission" date="2014-03" db="EMBL/GenBank/DDBJ databases">
        <title>The genomes of two eusocial bee gut symbionts.</title>
        <authorList>
            <person name="Kwong W.K."/>
            <person name="Engel P."/>
            <person name="Koch H."/>
            <person name="Moran N.A."/>
        </authorList>
    </citation>
    <scope>NUCLEOTIDE SEQUENCE [LARGE SCALE GENOMIC DNA]</scope>
    <source>
        <strain evidence="3">wkB29</strain>
    </source>
</reference>
<sequence length="56" mass="6082">MAVIQTGAISQSRSQANHTTFVYRFLTAIAEISGCIPFWASVAFMRAKSDKQTGSV</sequence>
<feature type="transmembrane region" description="Helical" evidence="1">
    <location>
        <begin position="21"/>
        <end position="45"/>
    </location>
</feature>
<organism evidence="2 3">
    <name type="scientific">Snodgrassella communis</name>
    <dbReference type="NCBI Taxonomy" id="2946699"/>
    <lineage>
        <taxon>Bacteria</taxon>
        <taxon>Pseudomonadati</taxon>
        <taxon>Pseudomonadota</taxon>
        <taxon>Betaproteobacteria</taxon>
        <taxon>Neisseriales</taxon>
        <taxon>Neisseriaceae</taxon>
        <taxon>Snodgrassella</taxon>
    </lineage>
</organism>
<dbReference type="Proteomes" id="UP000027170">
    <property type="component" value="Unassembled WGS sequence"/>
</dbReference>
<gene>
    <name evidence="2" type="ORF">SALWKB29_2016</name>
</gene>
<dbReference type="AlphaFoldDB" id="A0A836Z2T5"/>
<proteinExistence type="predicted"/>
<keyword evidence="1" id="KW-1133">Transmembrane helix</keyword>
<evidence type="ECO:0000313" key="2">
    <source>
        <dbReference type="EMBL" id="KDN13945.1"/>
    </source>
</evidence>
<dbReference type="EMBL" id="JFZV01000014">
    <property type="protein sequence ID" value="KDN13945.1"/>
    <property type="molecule type" value="Genomic_DNA"/>
</dbReference>
<protein>
    <submittedName>
        <fullName evidence="2">Uncharacterized protein</fullName>
    </submittedName>
</protein>